<proteinExistence type="predicted"/>
<comment type="caution">
    <text evidence="2">The sequence shown here is derived from an EMBL/GenBank/DDBJ whole genome shotgun (WGS) entry which is preliminary data.</text>
</comment>
<reference evidence="2 3" key="1">
    <citation type="journal article" date="2015" name="Plant Cell">
        <title>Oil accumulation by the oleaginous diatom Fistulifera solaris as revealed by the genome and transcriptome.</title>
        <authorList>
            <person name="Tanaka T."/>
            <person name="Maeda Y."/>
            <person name="Veluchamy A."/>
            <person name="Tanaka M."/>
            <person name="Abida H."/>
            <person name="Marechal E."/>
            <person name="Bowler C."/>
            <person name="Muto M."/>
            <person name="Sunaga Y."/>
            <person name="Tanaka M."/>
            <person name="Yoshino T."/>
            <person name="Taniguchi T."/>
            <person name="Fukuda Y."/>
            <person name="Nemoto M."/>
            <person name="Matsumoto M."/>
            <person name="Wong P.S."/>
            <person name="Aburatani S."/>
            <person name="Fujibuchi W."/>
        </authorList>
    </citation>
    <scope>NUCLEOTIDE SEQUENCE [LARGE SCALE GENOMIC DNA]</scope>
    <source>
        <strain evidence="2 3">JPCC DA0580</strain>
    </source>
</reference>
<feature type="compositionally biased region" description="Basic and acidic residues" evidence="1">
    <location>
        <begin position="326"/>
        <end position="342"/>
    </location>
</feature>
<evidence type="ECO:0000256" key="1">
    <source>
        <dbReference type="SAM" id="MobiDB-lite"/>
    </source>
</evidence>
<organism evidence="2 3">
    <name type="scientific">Fistulifera solaris</name>
    <name type="common">Oleaginous diatom</name>
    <dbReference type="NCBI Taxonomy" id="1519565"/>
    <lineage>
        <taxon>Eukaryota</taxon>
        <taxon>Sar</taxon>
        <taxon>Stramenopiles</taxon>
        <taxon>Ochrophyta</taxon>
        <taxon>Bacillariophyta</taxon>
        <taxon>Bacillariophyceae</taxon>
        <taxon>Bacillariophycidae</taxon>
        <taxon>Naviculales</taxon>
        <taxon>Naviculaceae</taxon>
        <taxon>Fistulifera</taxon>
    </lineage>
</organism>
<sequence>MSIEWPSVDGNGVSLPTIVSTSDLFEGELFGDELIDIYNTSAADDGNSNDIPHILSPVGHDGHMENDEAVQIAAAAAAMDDGLGAFRPSTSFSDLTSLLHPSGEPKGNSVPPDDLSSMKGTKKRASSVSSAQPAAKRKATAPKPARRVSSTSSKKAPASAAPTSKTKGAVAAKPDTSKKAKGNTPDPLDDLPEVPAVSAVPKGNLKPDDTRSSAMKAAPAAPSTLVKDEPMSRVESDADFHAIAQVAVTNLIMNATSTKTPETTVVSAPLILGGDKVDTSTDHVKALTGNNWVTACSNSSQAPSDSSVNGGDAKGNNRARRQNLTPDERARQNRDRNREHARNTRLRKKAYVEELKRTLTELVAQRDASELEKRQTAQRELEQREVRFRVLEEFLKLRGRNEANFARWAAILEDKFTFTVPVVNGQMIAESVLSGVSEVMAESSAFASLIQTLGNVKGSCISFHFVCDRKNFFMDDCNGFLEWTASTSGAVAAGAQCELALKGVVRGKFSPASNKLISASMTFDTSKILFRCAALSNPAVGNAAVSADIEAAKAADAILDSLQMPRLAVPASVPAAVNVVHSSCSSSEEASKGDVDSDESVSDEKAPAVKCEN</sequence>
<evidence type="ECO:0000313" key="3">
    <source>
        <dbReference type="Proteomes" id="UP000198406"/>
    </source>
</evidence>
<keyword evidence="3" id="KW-1185">Reference proteome</keyword>
<feature type="compositionally biased region" description="Low complexity" evidence="1">
    <location>
        <begin position="212"/>
        <end position="223"/>
    </location>
</feature>
<feature type="region of interest" description="Disordered" evidence="1">
    <location>
        <begin position="294"/>
        <end position="347"/>
    </location>
</feature>
<evidence type="ECO:0000313" key="2">
    <source>
        <dbReference type="EMBL" id="GAX16238.1"/>
    </source>
</evidence>
<accession>A0A1Z5JR43</accession>
<feature type="compositionally biased region" description="Low complexity" evidence="1">
    <location>
        <begin position="147"/>
        <end position="167"/>
    </location>
</feature>
<dbReference type="OrthoDB" id="48123at2759"/>
<gene>
    <name evidence="2" type="ORF">FisN_3Hh280</name>
</gene>
<feature type="compositionally biased region" description="Basic and acidic residues" evidence="1">
    <location>
        <begin position="602"/>
        <end position="613"/>
    </location>
</feature>
<feature type="region of interest" description="Disordered" evidence="1">
    <location>
        <begin position="96"/>
        <end position="230"/>
    </location>
</feature>
<dbReference type="EMBL" id="BDSP01000102">
    <property type="protein sequence ID" value="GAX16238.1"/>
    <property type="molecule type" value="Genomic_DNA"/>
</dbReference>
<name>A0A1Z5JR43_FISSO</name>
<feature type="region of interest" description="Disordered" evidence="1">
    <location>
        <begin position="583"/>
        <end position="613"/>
    </location>
</feature>
<dbReference type="InParanoid" id="A0A1Z5JR43"/>
<dbReference type="CDD" id="cd14809">
    <property type="entry name" value="bZIP_AUREO-like"/>
    <property type="match status" value="1"/>
</dbReference>
<protein>
    <recommendedName>
        <fullName evidence="4">BZIP domain-containing protein</fullName>
    </recommendedName>
</protein>
<feature type="compositionally biased region" description="Basic residues" evidence="1">
    <location>
        <begin position="135"/>
        <end position="146"/>
    </location>
</feature>
<dbReference type="AlphaFoldDB" id="A0A1Z5JR43"/>
<feature type="compositionally biased region" description="Polar residues" evidence="1">
    <location>
        <begin position="294"/>
        <end position="309"/>
    </location>
</feature>
<dbReference type="Proteomes" id="UP000198406">
    <property type="component" value="Unassembled WGS sequence"/>
</dbReference>
<evidence type="ECO:0008006" key="4">
    <source>
        <dbReference type="Google" id="ProtNLM"/>
    </source>
</evidence>